<protein>
    <submittedName>
        <fullName evidence="2">Uncharacterized protein</fullName>
    </submittedName>
</protein>
<reference evidence="2 3" key="1">
    <citation type="submission" date="2019-12" db="EMBL/GenBank/DDBJ databases">
        <title>Whole genome shotgun sequence of Streptomyces libani subsp. libani NBRC 13452.</title>
        <authorList>
            <person name="Ichikawa N."/>
            <person name="Kimura A."/>
            <person name="Kitahashi Y."/>
            <person name="Komaki H."/>
            <person name="Tamura T."/>
        </authorList>
    </citation>
    <scope>NUCLEOTIDE SEQUENCE [LARGE SCALE GENOMIC DNA]</scope>
    <source>
        <strain evidence="2 3">NBRC 13452</strain>
    </source>
</reference>
<feature type="region of interest" description="Disordered" evidence="1">
    <location>
        <begin position="1"/>
        <end position="102"/>
    </location>
</feature>
<organism evidence="2 3">
    <name type="scientific">Streptomyces nigrescens</name>
    <dbReference type="NCBI Taxonomy" id="1920"/>
    <lineage>
        <taxon>Bacteria</taxon>
        <taxon>Bacillati</taxon>
        <taxon>Actinomycetota</taxon>
        <taxon>Actinomycetes</taxon>
        <taxon>Kitasatosporales</taxon>
        <taxon>Streptomycetaceae</taxon>
        <taxon>Streptomyces</taxon>
    </lineage>
</organism>
<proteinExistence type="predicted"/>
<dbReference type="Proteomes" id="UP000429552">
    <property type="component" value="Unassembled WGS sequence"/>
</dbReference>
<gene>
    <name evidence="2" type="ORF">Sliba_13110</name>
</gene>
<accession>A0A640TBY7</accession>
<name>A0A640TBY7_STRNI</name>
<feature type="compositionally biased region" description="Basic and acidic residues" evidence="1">
    <location>
        <begin position="7"/>
        <end position="26"/>
    </location>
</feature>
<evidence type="ECO:0000256" key="1">
    <source>
        <dbReference type="SAM" id="MobiDB-lite"/>
    </source>
</evidence>
<dbReference type="EMBL" id="BLIP01000001">
    <property type="protein sequence ID" value="GFE20858.1"/>
    <property type="molecule type" value="Genomic_DNA"/>
</dbReference>
<evidence type="ECO:0000313" key="2">
    <source>
        <dbReference type="EMBL" id="GFE20858.1"/>
    </source>
</evidence>
<comment type="caution">
    <text evidence="2">The sequence shown here is derived from an EMBL/GenBank/DDBJ whole genome shotgun (WGS) entry which is preliminary data.</text>
</comment>
<evidence type="ECO:0000313" key="3">
    <source>
        <dbReference type="Proteomes" id="UP000429552"/>
    </source>
</evidence>
<dbReference type="AlphaFoldDB" id="A0A640TBY7"/>
<sequence>MSGLSDAARRTGHHDETGPFRVERGRGPQRQVSGAADHFAPPLGGHQLHPHHPVRGGAPGVQHLIGSDGIERIEAVEQDDLSVHGQSFGETGPAPCRDHQRS</sequence>